<dbReference type="Pfam" id="PF01593">
    <property type="entry name" value="Amino_oxidase"/>
    <property type="match status" value="1"/>
</dbReference>
<dbReference type="STRING" id="2070753.A0A3A2ZI60"/>
<dbReference type="Gene3D" id="1.10.405.20">
    <property type="match status" value="1"/>
</dbReference>
<dbReference type="InterPro" id="IPR002937">
    <property type="entry name" value="Amino_oxidase"/>
</dbReference>
<feature type="signal peptide" evidence="1">
    <location>
        <begin position="1"/>
        <end position="23"/>
    </location>
</feature>
<gene>
    <name evidence="3" type="ORF">PHISCL_06574</name>
</gene>
<dbReference type="Gene3D" id="3.50.50.60">
    <property type="entry name" value="FAD/NAD(P)-binding domain"/>
    <property type="match status" value="1"/>
</dbReference>
<dbReference type="SUPFAM" id="SSF51905">
    <property type="entry name" value="FAD/NAD(P)-binding domain"/>
    <property type="match status" value="1"/>
</dbReference>
<keyword evidence="1" id="KW-0732">Signal</keyword>
<keyword evidence="4" id="KW-1185">Reference proteome</keyword>
<comment type="caution">
    <text evidence="3">The sequence shown here is derived from an EMBL/GenBank/DDBJ whole genome shotgun (WGS) entry which is preliminary data.</text>
</comment>
<reference evidence="4" key="1">
    <citation type="submission" date="2017-02" db="EMBL/GenBank/DDBJ databases">
        <authorList>
            <person name="Tafer H."/>
            <person name="Lopandic K."/>
        </authorList>
    </citation>
    <scope>NUCLEOTIDE SEQUENCE [LARGE SCALE GENOMIC DNA]</scope>
    <source>
        <strain evidence="4">CBS 366.77</strain>
    </source>
</reference>
<proteinExistence type="predicted"/>
<dbReference type="GO" id="GO:0016491">
    <property type="term" value="F:oxidoreductase activity"/>
    <property type="evidence" value="ECO:0007669"/>
    <property type="project" value="InterPro"/>
</dbReference>
<dbReference type="Gene3D" id="3.30.70.1990">
    <property type="match status" value="1"/>
</dbReference>
<accession>A0A3A2ZI60</accession>
<organism evidence="3 4">
    <name type="scientific">Aspergillus sclerotialis</name>
    <dbReference type="NCBI Taxonomy" id="2070753"/>
    <lineage>
        <taxon>Eukaryota</taxon>
        <taxon>Fungi</taxon>
        <taxon>Dikarya</taxon>
        <taxon>Ascomycota</taxon>
        <taxon>Pezizomycotina</taxon>
        <taxon>Eurotiomycetes</taxon>
        <taxon>Eurotiomycetidae</taxon>
        <taxon>Eurotiales</taxon>
        <taxon>Aspergillaceae</taxon>
        <taxon>Aspergillus</taxon>
        <taxon>Aspergillus subgen. Polypaecilum</taxon>
    </lineage>
</organism>
<protein>
    <recommendedName>
        <fullName evidence="2">Amine oxidase domain-containing protein</fullName>
    </recommendedName>
</protein>
<dbReference type="AlphaFoldDB" id="A0A3A2ZI60"/>
<feature type="chain" id="PRO_5017374953" description="Amine oxidase domain-containing protein" evidence="1">
    <location>
        <begin position="24"/>
        <end position="458"/>
    </location>
</feature>
<dbReference type="Proteomes" id="UP000266188">
    <property type="component" value="Unassembled WGS sequence"/>
</dbReference>
<dbReference type="InterPro" id="IPR036188">
    <property type="entry name" value="FAD/NAD-bd_sf"/>
</dbReference>
<sequence>MRLSTFTALANLVLPSIAAGGFAEKDIVTRDVVVLGGGGTGTYAAVQLRARGHSVALVEKKARLGGHAETLYLPNDEYVNYGVEGYFNNDITKDYFGKLNVDYEALLPSTIITEHVDFTTGKKVLPGNGILGTVVAATLYRGAIEQFDYLSTGAYYLPNEIPEVLLQPFRDFVEDHGLQGAVDLIFTFAQSVGDILDAPLLYVIQNFGIAHIDALLSGGYIRPKNGTDELFNKAANYIDELNIFYESTPSQVKRDTNGVEVVIDKADGTQQLIRAKKLLITFPPTLSSLRGFDLRPEESSLFAKWTHNNYYAAAITNTGIPDVSVANTNPRNNPGSLPLPPFQWELWYTGVPGYFTTKIIADANFTAEDAKELIFSDLRRMGEAGTYDIKDPEIAAFASHSPASMMVSVDDIRDGFYKKLYALQGQQSTYYTGYSFCTDYSTPLWNYTSSVLDMMGLD</sequence>
<evidence type="ECO:0000313" key="3">
    <source>
        <dbReference type="EMBL" id="RJE21087.1"/>
    </source>
</evidence>
<evidence type="ECO:0000313" key="4">
    <source>
        <dbReference type="Proteomes" id="UP000266188"/>
    </source>
</evidence>
<dbReference type="OrthoDB" id="68575at2759"/>
<evidence type="ECO:0000259" key="2">
    <source>
        <dbReference type="Pfam" id="PF01593"/>
    </source>
</evidence>
<evidence type="ECO:0000256" key="1">
    <source>
        <dbReference type="SAM" id="SignalP"/>
    </source>
</evidence>
<name>A0A3A2ZI60_9EURO</name>
<dbReference type="EMBL" id="MVGC01000253">
    <property type="protein sequence ID" value="RJE21087.1"/>
    <property type="molecule type" value="Genomic_DNA"/>
</dbReference>
<feature type="domain" description="Amine oxidase" evidence="2">
    <location>
        <begin position="44"/>
        <end position="292"/>
    </location>
</feature>